<comment type="caution">
    <text evidence="1">The sequence shown here is derived from an EMBL/GenBank/DDBJ whole genome shotgun (WGS) entry which is preliminary data.</text>
</comment>
<name>A0A7W7RG21_9ACTN</name>
<dbReference type="EMBL" id="JACHJT010000001">
    <property type="protein sequence ID" value="MBB4931294.1"/>
    <property type="molecule type" value="Genomic_DNA"/>
</dbReference>
<protein>
    <submittedName>
        <fullName evidence="1">Uncharacterized protein</fullName>
    </submittedName>
</protein>
<keyword evidence="2" id="KW-1185">Reference proteome</keyword>
<dbReference type="AlphaFoldDB" id="A0A7W7RG21"/>
<reference evidence="1 2" key="1">
    <citation type="submission" date="2020-08" db="EMBL/GenBank/DDBJ databases">
        <title>Sequencing the genomes of 1000 actinobacteria strains.</title>
        <authorList>
            <person name="Klenk H.-P."/>
        </authorList>
    </citation>
    <scope>NUCLEOTIDE SEQUENCE [LARGE SCALE GENOMIC DNA]</scope>
    <source>
        <strain evidence="1 2">DSM 102030</strain>
    </source>
</reference>
<dbReference type="Proteomes" id="UP000523007">
    <property type="component" value="Unassembled WGS sequence"/>
</dbReference>
<gene>
    <name evidence="1" type="ORF">F4561_002114</name>
</gene>
<accession>A0A7W7RG21</accession>
<sequence>MAGPVRARCESLSSSPLADRSTARIMVGLVEDSPFKG</sequence>
<proteinExistence type="predicted"/>
<evidence type="ECO:0000313" key="2">
    <source>
        <dbReference type="Proteomes" id="UP000523007"/>
    </source>
</evidence>
<organism evidence="1 2">
    <name type="scientific">Lipingzhangella halophila</name>
    <dbReference type="NCBI Taxonomy" id="1783352"/>
    <lineage>
        <taxon>Bacteria</taxon>
        <taxon>Bacillati</taxon>
        <taxon>Actinomycetota</taxon>
        <taxon>Actinomycetes</taxon>
        <taxon>Streptosporangiales</taxon>
        <taxon>Nocardiopsidaceae</taxon>
        <taxon>Lipingzhangella</taxon>
    </lineage>
</organism>
<evidence type="ECO:0000313" key="1">
    <source>
        <dbReference type="EMBL" id="MBB4931294.1"/>
    </source>
</evidence>